<gene>
    <name evidence="3" type="ORF">LMG27952_00341</name>
</gene>
<feature type="transmembrane region" description="Helical" evidence="2">
    <location>
        <begin position="115"/>
        <end position="135"/>
    </location>
</feature>
<name>A0ABN7HDG4_9BURK</name>
<evidence type="ECO:0000313" key="4">
    <source>
        <dbReference type="Proteomes" id="UP000656319"/>
    </source>
</evidence>
<evidence type="ECO:0000256" key="2">
    <source>
        <dbReference type="SAM" id="Phobius"/>
    </source>
</evidence>
<keyword evidence="4" id="KW-1185">Reference proteome</keyword>
<evidence type="ECO:0000313" key="3">
    <source>
        <dbReference type="EMBL" id="CAD6510072.1"/>
    </source>
</evidence>
<keyword evidence="2" id="KW-0812">Transmembrane</keyword>
<feature type="transmembrane region" description="Helical" evidence="2">
    <location>
        <begin position="311"/>
        <end position="329"/>
    </location>
</feature>
<dbReference type="EMBL" id="CAJHCQ010000001">
    <property type="protein sequence ID" value="CAD6510072.1"/>
    <property type="molecule type" value="Genomic_DNA"/>
</dbReference>
<dbReference type="RefSeq" id="WP_201693980.1">
    <property type="nucleotide sequence ID" value="NZ_CAJHCQ010000001.1"/>
</dbReference>
<evidence type="ECO:0008006" key="5">
    <source>
        <dbReference type="Google" id="ProtNLM"/>
    </source>
</evidence>
<comment type="caution">
    <text evidence="3">The sequence shown here is derived from an EMBL/GenBank/DDBJ whole genome shotgun (WGS) entry which is preliminary data.</text>
</comment>
<feature type="transmembrane region" description="Helical" evidence="2">
    <location>
        <begin position="285"/>
        <end position="304"/>
    </location>
</feature>
<organism evidence="3 4">
    <name type="scientific">Paraburkholderia hiiakae</name>
    <dbReference type="NCBI Taxonomy" id="1081782"/>
    <lineage>
        <taxon>Bacteria</taxon>
        <taxon>Pseudomonadati</taxon>
        <taxon>Pseudomonadota</taxon>
        <taxon>Betaproteobacteria</taxon>
        <taxon>Burkholderiales</taxon>
        <taxon>Burkholderiaceae</taxon>
        <taxon>Paraburkholderia</taxon>
    </lineage>
</organism>
<proteinExistence type="predicted"/>
<keyword evidence="2" id="KW-0472">Membrane</keyword>
<feature type="transmembrane region" description="Helical" evidence="2">
    <location>
        <begin position="335"/>
        <end position="355"/>
    </location>
</feature>
<evidence type="ECO:0000256" key="1">
    <source>
        <dbReference type="SAM" id="MobiDB-lite"/>
    </source>
</evidence>
<protein>
    <recommendedName>
        <fullName evidence="5">DUF2029 domain-containing protein</fullName>
    </recommendedName>
</protein>
<feature type="transmembrane region" description="Helical" evidence="2">
    <location>
        <begin position="147"/>
        <end position="166"/>
    </location>
</feature>
<reference evidence="3 4" key="1">
    <citation type="submission" date="2020-10" db="EMBL/GenBank/DDBJ databases">
        <authorList>
            <person name="Peeters C."/>
        </authorList>
    </citation>
    <scope>NUCLEOTIDE SEQUENCE [LARGE SCALE GENOMIC DNA]</scope>
    <source>
        <strain evidence="3 4">LMG 27952</strain>
    </source>
</reference>
<keyword evidence="2" id="KW-1133">Transmembrane helix</keyword>
<accession>A0ABN7HDG4</accession>
<feature type="region of interest" description="Disordered" evidence="1">
    <location>
        <begin position="363"/>
        <end position="390"/>
    </location>
</feature>
<feature type="transmembrane region" description="Helical" evidence="2">
    <location>
        <begin position="172"/>
        <end position="196"/>
    </location>
</feature>
<feature type="transmembrane region" description="Helical" evidence="2">
    <location>
        <begin position="222"/>
        <end position="241"/>
    </location>
</feature>
<dbReference type="Proteomes" id="UP000656319">
    <property type="component" value="Unassembled WGS sequence"/>
</dbReference>
<sequence>MDRQQPFGARVTRSVMRLCIYLLVAAAAFCGSYAKHSFGDGHAGTSLTDVLDGTADRPYVYRQLLPAIANAGEKLLPGSVKAHFLEHLAKDAPAHNPLRATFARATSTDDPAYALRYYIVYGLSFGSLLVAMLMLRRVCLDLVGHEVAATLAPLVLAIAVPATYYYDFPEMMFMTIAVWLACRAKIAWLVALALVATLNKESFPLFAVTLYPFLRLRASRRAAVACIGACVVAGVIVNAWIKYRYAGNAGSPALFNLWLNLHFFANPRNYFLTEWTYGIPMPRPTHIVLLVLLALLALTGWGALPACARRHALLAVACNVPLFLALGYVDEVRALSMLDVSATLLLCTTATVYLAGTGDRRRTASTRAHGSPVASGGGLPGRPAQTVSET</sequence>